<proteinExistence type="inferred from homology"/>
<dbReference type="PROSITE" id="PS50305">
    <property type="entry name" value="SIRTUIN"/>
    <property type="match status" value="1"/>
</dbReference>
<evidence type="ECO:0000256" key="4">
    <source>
        <dbReference type="ARBA" id="ARBA00023027"/>
    </source>
</evidence>
<keyword evidence="1 5" id="KW-0808">Transferase</keyword>
<evidence type="ECO:0000313" key="9">
    <source>
        <dbReference type="Proteomes" id="UP000294489"/>
    </source>
</evidence>
<feature type="active site" description="Proton acceptor" evidence="5 6">
    <location>
        <position position="164"/>
    </location>
</feature>
<evidence type="ECO:0000256" key="6">
    <source>
        <dbReference type="PROSITE-ProRule" id="PRU00236"/>
    </source>
</evidence>
<feature type="binding site" evidence="5">
    <location>
        <position position="308"/>
    </location>
    <ligand>
        <name>NAD(+)</name>
        <dbReference type="ChEBI" id="CHEBI:57540"/>
    </ligand>
</feature>
<dbReference type="HAMAP" id="MF_01967">
    <property type="entry name" value="Sirtuin_ClassII"/>
    <property type="match status" value="1"/>
</dbReference>
<keyword evidence="5" id="KW-0963">Cytoplasm</keyword>
<dbReference type="PANTHER" id="PTHR11085:SF10">
    <property type="entry name" value="NAD-DEPENDENT PROTEIN DEACYLASE SIRTUIN-5, MITOCHONDRIAL-RELATED"/>
    <property type="match status" value="1"/>
</dbReference>
<comment type="caution">
    <text evidence="5">Lacks conserved residue(s) required for the propagation of feature annotation.</text>
</comment>
<feature type="binding site" evidence="5 6">
    <location>
        <position position="172"/>
    </location>
    <ligand>
        <name>Zn(2+)</name>
        <dbReference type="ChEBI" id="CHEBI:29105"/>
    </ligand>
</feature>
<feature type="binding site" evidence="5 6">
    <location>
        <position position="223"/>
    </location>
    <ligand>
        <name>Zn(2+)</name>
        <dbReference type="ChEBI" id="CHEBI:29105"/>
    </ligand>
</feature>
<dbReference type="EMBL" id="SOEC01000013">
    <property type="protein sequence ID" value="TDX27581.1"/>
    <property type="molecule type" value="Genomic_DNA"/>
</dbReference>
<feature type="domain" description="Deacetylase sirtuin-type" evidence="7">
    <location>
        <begin position="42"/>
        <end position="319"/>
    </location>
</feature>
<dbReference type="Gene3D" id="3.30.1600.10">
    <property type="entry name" value="SIR2/SIRT2 'Small Domain"/>
    <property type="match status" value="1"/>
</dbReference>
<name>A0A4R8FY42_9GAMM</name>
<comment type="similarity">
    <text evidence="5">Belongs to the sirtuin family. Class II subfamily.</text>
</comment>
<dbReference type="InterPro" id="IPR026590">
    <property type="entry name" value="Ssirtuin_cat_dom"/>
</dbReference>
<feature type="binding site" evidence="5">
    <location>
        <begin position="146"/>
        <end position="149"/>
    </location>
    <ligand>
        <name>NAD(+)</name>
        <dbReference type="ChEBI" id="CHEBI:57540"/>
    </ligand>
</feature>
<comment type="subcellular location">
    <subcellularLocation>
        <location evidence="5">Cytoplasm</location>
    </subcellularLocation>
</comment>
<dbReference type="SUPFAM" id="SSF52467">
    <property type="entry name" value="DHS-like NAD/FAD-binding domain"/>
    <property type="match status" value="1"/>
</dbReference>
<evidence type="ECO:0000313" key="8">
    <source>
        <dbReference type="EMBL" id="TDX27581.1"/>
    </source>
</evidence>
<dbReference type="EC" id="2.3.1.286" evidence="5"/>
<gene>
    <name evidence="5" type="primary">cobB</name>
    <name evidence="8" type="ORF">DFO67_11313</name>
</gene>
<comment type="cofactor">
    <cofactor evidence="5">
        <name>Zn(2+)</name>
        <dbReference type="ChEBI" id="CHEBI:29105"/>
    </cofactor>
    <text evidence="5">Binds 1 zinc ion per subunit.</text>
</comment>
<evidence type="ECO:0000256" key="2">
    <source>
        <dbReference type="ARBA" id="ARBA00022723"/>
    </source>
</evidence>
<protein>
    <recommendedName>
        <fullName evidence="5">NAD-dependent protein deacetylase</fullName>
        <ecNumber evidence="5">2.3.1.286</ecNumber>
    </recommendedName>
    <alternativeName>
        <fullName evidence="5">Regulatory protein SIR2 homolog</fullName>
    </alternativeName>
</protein>
<dbReference type="InterPro" id="IPR026587">
    <property type="entry name" value="Sirtuin_class_II"/>
</dbReference>
<dbReference type="AlphaFoldDB" id="A0A4R8FY42"/>
<dbReference type="Pfam" id="PF02146">
    <property type="entry name" value="SIR2"/>
    <property type="match status" value="1"/>
</dbReference>
<dbReference type="Proteomes" id="UP000294489">
    <property type="component" value="Unassembled WGS sequence"/>
</dbReference>
<feature type="binding site" evidence="5">
    <location>
        <begin position="264"/>
        <end position="266"/>
    </location>
    <ligand>
        <name>NAD(+)</name>
        <dbReference type="ChEBI" id="CHEBI:57540"/>
    </ligand>
</feature>
<reference evidence="8 9" key="1">
    <citation type="submission" date="2019-03" db="EMBL/GenBank/DDBJ databases">
        <title>Freshwater and sediment microbial communities from various areas in North America, analyzing microbe dynamics in response to fracking.</title>
        <authorList>
            <person name="Lamendella R."/>
        </authorList>
    </citation>
    <scope>NUCLEOTIDE SEQUENCE [LARGE SCALE GENOMIC DNA]</scope>
    <source>
        <strain evidence="8 9">6_TX</strain>
    </source>
</reference>
<dbReference type="InterPro" id="IPR029035">
    <property type="entry name" value="DHS-like_NAD/FAD-binding_dom"/>
</dbReference>
<dbReference type="Gene3D" id="3.40.50.1220">
    <property type="entry name" value="TPP-binding domain"/>
    <property type="match status" value="1"/>
</dbReference>
<feature type="binding site" evidence="5">
    <location>
        <begin position="290"/>
        <end position="292"/>
    </location>
    <ligand>
        <name>NAD(+)</name>
        <dbReference type="ChEBI" id="CHEBI:57540"/>
    </ligand>
</feature>
<dbReference type="NCBIfam" id="NF003738">
    <property type="entry name" value="PRK05333.1"/>
    <property type="match status" value="1"/>
</dbReference>
<dbReference type="InterPro" id="IPR003000">
    <property type="entry name" value="Sirtuin"/>
</dbReference>
<dbReference type="GO" id="GO:0008270">
    <property type="term" value="F:zinc ion binding"/>
    <property type="evidence" value="ECO:0007669"/>
    <property type="project" value="UniProtKB-UniRule"/>
</dbReference>
<feature type="binding site" evidence="5 6">
    <location>
        <position position="226"/>
    </location>
    <ligand>
        <name>Zn(2+)</name>
        <dbReference type="ChEBI" id="CHEBI:29105"/>
    </ligand>
</feature>
<dbReference type="GO" id="GO:0017136">
    <property type="term" value="F:histone deacetylase activity, NAD-dependent"/>
    <property type="evidence" value="ECO:0007669"/>
    <property type="project" value="TreeGrafter"/>
</dbReference>
<keyword evidence="4 5" id="KW-0520">NAD</keyword>
<comment type="caution">
    <text evidence="8">The sequence shown here is derived from an EMBL/GenBank/DDBJ whole genome shotgun (WGS) entry which is preliminary data.</text>
</comment>
<dbReference type="PANTHER" id="PTHR11085">
    <property type="entry name" value="NAD-DEPENDENT PROTEIN DEACYLASE SIRTUIN-5, MITOCHONDRIAL-RELATED"/>
    <property type="match status" value="1"/>
</dbReference>
<evidence type="ECO:0000256" key="5">
    <source>
        <dbReference type="HAMAP-Rule" id="MF_01967"/>
    </source>
</evidence>
<evidence type="ECO:0000256" key="3">
    <source>
        <dbReference type="ARBA" id="ARBA00022833"/>
    </source>
</evidence>
<dbReference type="InterPro" id="IPR026591">
    <property type="entry name" value="Sirtuin_cat_small_dom_sf"/>
</dbReference>
<dbReference type="GO" id="GO:0005737">
    <property type="term" value="C:cytoplasm"/>
    <property type="evidence" value="ECO:0007669"/>
    <property type="project" value="UniProtKB-SubCell"/>
</dbReference>
<evidence type="ECO:0000259" key="7">
    <source>
        <dbReference type="PROSITE" id="PS50305"/>
    </source>
</evidence>
<keyword evidence="3 5" id="KW-0862">Zinc</keyword>
<comment type="catalytic activity">
    <reaction evidence="5">
        <text>N(6)-acetyl-L-lysyl-[protein] + NAD(+) + H2O = 2''-O-acetyl-ADP-D-ribose + nicotinamide + L-lysyl-[protein]</text>
        <dbReference type="Rhea" id="RHEA:43636"/>
        <dbReference type="Rhea" id="RHEA-COMP:9752"/>
        <dbReference type="Rhea" id="RHEA-COMP:10731"/>
        <dbReference type="ChEBI" id="CHEBI:15377"/>
        <dbReference type="ChEBI" id="CHEBI:17154"/>
        <dbReference type="ChEBI" id="CHEBI:29969"/>
        <dbReference type="ChEBI" id="CHEBI:57540"/>
        <dbReference type="ChEBI" id="CHEBI:61930"/>
        <dbReference type="ChEBI" id="CHEBI:83767"/>
        <dbReference type="EC" id="2.3.1.286"/>
    </reaction>
</comment>
<feature type="binding site" evidence="5 6">
    <location>
        <position position="175"/>
    </location>
    <ligand>
        <name>Zn(2+)</name>
        <dbReference type="ChEBI" id="CHEBI:29105"/>
    </ligand>
</feature>
<keyword evidence="2 5" id="KW-0479">Metal-binding</keyword>
<accession>A0A4R8FY42</accession>
<sequence>MTANYSRLLWSQDLERTLRSYRDSADKINMLSTNDSSPQGVPIALPGAGSQALHDFLQQYPRLMVLTGAGVSTECGIPDYRDTRGEWKRKPPVQHQAFMGSLATRQRYWARSLVGFRAIEEARPGPAHHALARLEALGHVTALVTQNVDGLHQRAGSRRVIDLHGRAEMVRCMGCGSQRMRYHVHAELAASNPTWLGLDAAVGPDGDADLDGLDFSTFRVLDCTRCGNGVLKPDVVFFGDSVPRNRVEAAFSALDAADALLVVGSSLMVYSGYRFARQAARNGKPIACLNLGRTRADDLYDLKIEASVGETLEQLIAKL</sequence>
<dbReference type="GO" id="GO:0070403">
    <property type="term" value="F:NAD+ binding"/>
    <property type="evidence" value="ECO:0007669"/>
    <property type="project" value="UniProtKB-UniRule"/>
</dbReference>
<evidence type="ECO:0000256" key="1">
    <source>
        <dbReference type="ARBA" id="ARBA00022679"/>
    </source>
</evidence>
<organism evidence="8 9">
    <name type="scientific">Modicisalibacter xianhensis</name>
    <dbReference type="NCBI Taxonomy" id="442341"/>
    <lineage>
        <taxon>Bacteria</taxon>
        <taxon>Pseudomonadati</taxon>
        <taxon>Pseudomonadota</taxon>
        <taxon>Gammaproteobacteria</taxon>
        <taxon>Oceanospirillales</taxon>
        <taxon>Halomonadaceae</taxon>
        <taxon>Modicisalibacter</taxon>
    </lineage>
</organism>
<comment type="function">
    <text evidence="5">NAD-dependent protein deacetylase which modulates the activities of several enzymes which are inactive in their acetylated form.</text>
</comment>
<dbReference type="InterPro" id="IPR050134">
    <property type="entry name" value="NAD-dep_sirtuin_deacylases"/>
</dbReference>